<name>A0A5A7NW13_STRAF</name>
<evidence type="ECO:0000313" key="4">
    <source>
        <dbReference type="EMBL" id="GER24689.1"/>
    </source>
</evidence>
<keyword evidence="2" id="KW-1133">Transmembrane helix</keyword>
<keyword evidence="5" id="KW-1185">Reference proteome</keyword>
<feature type="domain" description="PB1-like" evidence="3">
    <location>
        <begin position="64"/>
        <end position="160"/>
    </location>
</feature>
<protein>
    <submittedName>
        <fullName evidence="4">Transposon protein</fullName>
    </submittedName>
</protein>
<dbReference type="Proteomes" id="UP000325081">
    <property type="component" value="Unassembled WGS sequence"/>
</dbReference>
<feature type="transmembrane region" description="Helical" evidence="2">
    <location>
        <begin position="28"/>
        <end position="52"/>
    </location>
</feature>
<proteinExistence type="predicted"/>
<dbReference type="Pfam" id="PF26130">
    <property type="entry name" value="PB1-like"/>
    <property type="match status" value="1"/>
</dbReference>
<dbReference type="EMBL" id="BKCP01000001">
    <property type="protein sequence ID" value="GER24689.1"/>
    <property type="molecule type" value="Genomic_DNA"/>
</dbReference>
<feature type="region of interest" description="Disordered" evidence="1">
    <location>
        <begin position="188"/>
        <end position="250"/>
    </location>
</feature>
<comment type="caution">
    <text evidence="4">The sequence shown here is derived from an EMBL/GenBank/DDBJ whole genome shotgun (WGS) entry which is preliminary data.</text>
</comment>
<reference evidence="5" key="1">
    <citation type="journal article" date="2019" name="Curr. Biol.">
        <title>Genome Sequence of Striga asiatica Provides Insight into the Evolution of Plant Parasitism.</title>
        <authorList>
            <person name="Yoshida S."/>
            <person name="Kim S."/>
            <person name="Wafula E.K."/>
            <person name="Tanskanen J."/>
            <person name="Kim Y.M."/>
            <person name="Honaas L."/>
            <person name="Yang Z."/>
            <person name="Spallek T."/>
            <person name="Conn C.E."/>
            <person name="Ichihashi Y."/>
            <person name="Cheong K."/>
            <person name="Cui S."/>
            <person name="Der J.P."/>
            <person name="Gundlach H."/>
            <person name="Jiao Y."/>
            <person name="Hori C."/>
            <person name="Ishida J.K."/>
            <person name="Kasahara H."/>
            <person name="Kiba T."/>
            <person name="Kim M.S."/>
            <person name="Koo N."/>
            <person name="Laohavisit A."/>
            <person name="Lee Y.H."/>
            <person name="Lumba S."/>
            <person name="McCourt P."/>
            <person name="Mortimer J.C."/>
            <person name="Mutuku J.M."/>
            <person name="Nomura T."/>
            <person name="Sasaki-Sekimoto Y."/>
            <person name="Seto Y."/>
            <person name="Wang Y."/>
            <person name="Wakatake T."/>
            <person name="Sakakibara H."/>
            <person name="Demura T."/>
            <person name="Yamaguchi S."/>
            <person name="Yoneyama K."/>
            <person name="Manabe R.I."/>
            <person name="Nelson D.C."/>
            <person name="Schulman A.H."/>
            <person name="Timko M.P."/>
            <person name="dePamphilis C.W."/>
            <person name="Choi D."/>
            <person name="Shirasu K."/>
        </authorList>
    </citation>
    <scope>NUCLEOTIDE SEQUENCE [LARGE SCALE GENOMIC DNA]</scope>
    <source>
        <strain evidence="5">cv. UVA1</strain>
    </source>
</reference>
<sequence length="370" mass="42790">MRRAYSDLQRAYLYSDSMARRIIRGCNLNTVIVTMCLCILFFSSVYLIFFFFSCVVDPLLEPTVFTIEFLHGGLMLHIPVKDYRGGYLDYFDGVDGEMFGLFELKDFIEQLGYNSDHVNAWHVHGISLQDGSHIIDSDQLAYKVMNLIPENRIVRIVLEHVHHGDNYSNLEVESDPVIDLSFLGSLNSNVEQPEHPEQSEQHEHHAQSEQHEHHAQSVQSEQHEQNEECASVDDSDSECEEFNNSDYDMDEDDILFDRNVDKDAEFVGVNEKNNGKSIENEFLSEGIFEEEHDLELGDSDSFESVRGSDEEDKVVKFPKYNPKTDKNLELTLGMIFSTKSEAKDVIQGFCYRRGMVIRFDRNDKRRLRAR</sequence>
<keyword evidence="2" id="KW-0472">Membrane</keyword>
<organism evidence="4 5">
    <name type="scientific">Striga asiatica</name>
    <name type="common">Asiatic witchweed</name>
    <name type="synonym">Buchnera asiatica</name>
    <dbReference type="NCBI Taxonomy" id="4170"/>
    <lineage>
        <taxon>Eukaryota</taxon>
        <taxon>Viridiplantae</taxon>
        <taxon>Streptophyta</taxon>
        <taxon>Embryophyta</taxon>
        <taxon>Tracheophyta</taxon>
        <taxon>Spermatophyta</taxon>
        <taxon>Magnoliopsida</taxon>
        <taxon>eudicotyledons</taxon>
        <taxon>Gunneridae</taxon>
        <taxon>Pentapetalae</taxon>
        <taxon>asterids</taxon>
        <taxon>lamiids</taxon>
        <taxon>Lamiales</taxon>
        <taxon>Orobanchaceae</taxon>
        <taxon>Buchnereae</taxon>
        <taxon>Striga</taxon>
    </lineage>
</organism>
<feature type="compositionally biased region" description="Basic and acidic residues" evidence="1">
    <location>
        <begin position="192"/>
        <end position="226"/>
    </location>
</feature>
<dbReference type="InterPro" id="IPR058594">
    <property type="entry name" value="PB1-like_dom_pln"/>
</dbReference>
<dbReference type="AlphaFoldDB" id="A0A5A7NW13"/>
<dbReference type="OrthoDB" id="1220286at2759"/>
<keyword evidence="2" id="KW-0812">Transmembrane</keyword>
<evidence type="ECO:0000313" key="5">
    <source>
        <dbReference type="Proteomes" id="UP000325081"/>
    </source>
</evidence>
<evidence type="ECO:0000259" key="3">
    <source>
        <dbReference type="Pfam" id="PF26130"/>
    </source>
</evidence>
<evidence type="ECO:0000256" key="1">
    <source>
        <dbReference type="SAM" id="MobiDB-lite"/>
    </source>
</evidence>
<evidence type="ECO:0000256" key="2">
    <source>
        <dbReference type="SAM" id="Phobius"/>
    </source>
</evidence>
<feature type="compositionally biased region" description="Acidic residues" evidence="1">
    <location>
        <begin position="230"/>
        <end position="250"/>
    </location>
</feature>
<gene>
    <name evidence="4" type="ORF">STAS_00234</name>
</gene>
<accession>A0A5A7NW13</accession>